<organism evidence="2 3">
    <name type="scientific">Aquiflexum balticum DSM 16537</name>
    <dbReference type="NCBI Taxonomy" id="758820"/>
    <lineage>
        <taxon>Bacteria</taxon>
        <taxon>Pseudomonadati</taxon>
        <taxon>Bacteroidota</taxon>
        <taxon>Cytophagia</taxon>
        <taxon>Cytophagales</taxon>
        <taxon>Cyclobacteriaceae</taxon>
        <taxon>Aquiflexum</taxon>
    </lineage>
</organism>
<keyword evidence="1" id="KW-1133">Transmembrane helix</keyword>
<dbReference type="STRING" id="758820.SAMN00777080_4158"/>
<evidence type="ECO:0000256" key="1">
    <source>
        <dbReference type="SAM" id="Phobius"/>
    </source>
</evidence>
<protein>
    <submittedName>
        <fullName evidence="2">Uncharacterized protein</fullName>
    </submittedName>
</protein>
<keyword evidence="1" id="KW-0472">Membrane</keyword>
<dbReference type="AlphaFoldDB" id="A0A1W2H9P2"/>
<sequence>MEKSIESIWKQGFLNNDALVAPKVNDLYNRKSIHLIERFKKMFQMNIWGIIIGAVILFVGSYLIGALIAGSILFIMLIYIAYTAYFELKTLEGIDKGQSSYFFLKSFKDWIDQSIDRYGKMYRVVYPLLLLTFYFGIWMSDVFAGMRELVAERTTDLIFGFHTYTTLVIIVVAILMSVFSKRIHKEDVGALYGGIMKKLEDALAEMEELRDQHSI</sequence>
<reference evidence="3" key="1">
    <citation type="submission" date="2017-04" db="EMBL/GenBank/DDBJ databases">
        <authorList>
            <person name="Varghese N."/>
            <person name="Submissions S."/>
        </authorList>
    </citation>
    <scope>NUCLEOTIDE SEQUENCE [LARGE SCALE GENOMIC DNA]</scope>
    <source>
        <strain evidence="3">DSM 16537</strain>
    </source>
</reference>
<dbReference type="EMBL" id="LT838813">
    <property type="protein sequence ID" value="SMD45504.1"/>
    <property type="molecule type" value="Genomic_DNA"/>
</dbReference>
<evidence type="ECO:0000313" key="2">
    <source>
        <dbReference type="EMBL" id="SMD45504.1"/>
    </source>
</evidence>
<proteinExistence type="predicted"/>
<keyword evidence="1" id="KW-0812">Transmembrane</keyword>
<dbReference type="Proteomes" id="UP000192333">
    <property type="component" value="Chromosome I"/>
</dbReference>
<dbReference type="RefSeq" id="WP_084122341.1">
    <property type="nucleotide sequence ID" value="NZ_LT838813.1"/>
</dbReference>
<feature type="transmembrane region" description="Helical" evidence="1">
    <location>
        <begin position="45"/>
        <end position="64"/>
    </location>
</feature>
<feature type="transmembrane region" description="Helical" evidence="1">
    <location>
        <begin position="124"/>
        <end position="145"/>
    </location>
</feature>
<gene>
    <name evidence="2" type="ORF">SAMN00777080_4158</name>
</gene>
<accession>A0A1W2H9P2</accession>
<dbReference type="OrthoDB" id="1120468at2"/>
<keyword evidence="3" id="KW-1185">Reference proteome</keyword>
<feature type="transmembrane region" description="Helical" evidence="1">
    <location>
        <begin position="70"/>
        <end position="88"/>
    </location>
</feature>
<name>A0A1W2H9P2_9BACT</name>
<evidence type="ECO:0000313" key="3">
    <source>
        <dbReference type="Proteomes" id="UP000192333"/>
    </source>
</evidence>
<feature type="transmembrane region" description="Helical" evidence="1">
    <location>
        <begin position="157"/>
        <end position="179"/>
    </location>
</feature>